<dbReference type="InterPro" id="IPR051575">
    <property type="entry name" value="Myb-like_DNA-bd"/>
</dbReference>
<evidence type="ECO:0000256" key="3">
    <source>
        <dbReference type="ARBA" id="ARBA00023163"/>
    </source>
</evidence>
<organism evidence="8 9">
    <name type="scientific">Hyaloscypha variabilis (strain UAMH 11265 / GT02V1 / F)</name>
    <name type="common">Meliniomyces variabilis</name>
    <dbReference type="NCBI Taxonomy" id="1149755"/>
    <lineage>
        <taxon>Eukaryota</taxon>
        <taxon>Fungi</taxon>
        <taxon>Dikarya</taxon>
        <taxon>Ascomycota</taxon>
        <taxon>Pezizomycotina</taxon>
        <taxon>Leotiomycetes</taxon>
        <taxon>Helotiales</taxon>
        <taxon>Hyaloscyphaceae</taxon>
        <taxon>Hyaloscypha</taxon>
        <taxon>Hyaloscypha variabilis</taxon>
    </lineage>
</organism>
<dbReference type="AlphaFoldDB" id="A0A2J6S7U5"/>
<dbReference type="SMART" id="SM00717">
    <property type="entry name" value="SANT"/>
    <property type="match status" value="3"/>
</dbReference>
<evidence type="ECO:0000313" key="8">
    <source>
        <dbReference type="EMBL" id="PMD46833.1"/>
    </source>
</evidence>
<feature type="region of interest" description="Disordered" evidence="5">
    <location>
        <begin position="156"/>
        <end position="180"/>
    </location>
</feature>
<evidence type="ECO:0000259" key="7">
    <source>
        <dbReference type="PROSITE" id="PS51294"/>
    </source>
</evidence>
<dbReference type="PROSITE" id="PS51294">
    <property type="entry name" value="HTH_MYB"/>
    <property type="match status" value="3"/>
</dbReference>
<dbReference type="InterPro" id="IPR009057">
    <property type="entry name" value="Homeodomain-like_sf"/>
</dbReference>
<sequence length="366" mass="40923">MGKKWSKDEDEILYSSVSRVGKNQTINWIKISDLIPGRTNKDCRKRWTKISSARRTGSWDEQEDSMLKLAIELVGTRWMVVSTVVGSRTPDQCQKRWQNALKPELSNAEWTEAEDERLKAAVKILGRNWTSISNSCFKQRSALSLSNRHAILCRDPKQSGSSKIAALPSPTPTDSAQSPTSLDMPLYSPPFTANQQGGMNIATDPPLDIRTRDPDFGTFETEWNPHYPAQAMPGNPLPESMDGILISPSSDHSGLMPAYLQHNSHRGENQHSEILNSIPPDTTLSHNAWDPWYQNCAVVADAKSTVLAVPQGPEYTSVEVEARNGIVDERMTLVLENLDQHTRDEILGLLGRKRGHTVIKVDMKTR</sequence>
<dbReference type="InterPro" id="IPR017930">
    <property type="entry name" value="Myb_dom"/>
</dbReference>
<dbReference type="InterPro" id="IPR001005">
    <property type="entry name" value="SANT/Myb"/>
</dbReference>
<dbReference type="GO" id="GO:0042795">
    <property type="term" value="P:snRNA transcription by RNA polymerase II"/>
    <property type="evidence" value="ECO:0007669"/>
    <property type="project" value="TreeGrafter"/>
</dbReference>
<feature type="domain" description="HTH myb-type" evidence="7">
    <location>
        <begin position="110"/>
        <end position="158"/>
    </location>
</feature>
<feature type="domain" description="HTH myb-type" evidence="7">
    <location>
        <begin position="51"/>
        <end position="105"/>
    </location>
</feature>
<dbReference type="EMBL" id="KZ613939">
    <property type="protein sequence ID" value="PMD46833.1"/>
    <property type="molecule type" value="Genomic_DNA"/>
</dbReference>
<keyword evidence="1" id="KW-0805">Transcription regulation</keyword>
<dbReference type="Gene3D" id="1.10.10.60">
    <property type="entry name" value="Homeodomain-like"/>
    <property type="match status" value="3"/>
</dbReference>
<protein>
    <submittedName>
        <fullName evidence="8">Uncharacterized protein</fullName>
    </submittedName>
</protein>
<keyword evidence="3" id="KW-0804">Transcription</keyword>
<reference evidence="8 9" key="1">
    <citation type="submission" date="2016-04" db="EMBL/GenBank/DDBJ databases">
        <title>A degradative enzymes factory behind the ericoid mycorrhizal symbiosis.</title>
        <authorList>
            <consortium name="DOE Joint Genome Institute"/>
            <person name="Martino E."/>
            <person name="Morin E."/>
            <person name="Grelet G."/>
            <person name="Kuo A."/>
            <person name="Kohler A."/>
            <person name="Daghino S."/>
            <person name="Barry K."/>
            <person name="Choi C."/>
            <person name="Cichocki N."/>
            <person name="Clum A."/>
            <person name="Copeland A."/>
            <person name="Hainaut M."/>
            <person name="Haridas S."/>
            <person name="Labutti K."/>
            <person name="Lindquist E."/>
            <person name="Lipzen A."/>
            <person name="Khouja H.-R."/>
            <person name="Murat C."/>
            <person name="Ohm R."/>
            <person name="Olson A."/>
            <person name="Spatafora J."/>
            <person name="Veneault-Fourrey C."/>
            <person name="Henrissat B."/>
            <person name="Grigoriev I."/>
            <person name="Martin F."/>
            <person name="Perotto S."/>
        </authorList>
    </citation>
    <scope>NUCLEOTIDE SEQUENCE [LARGE SCALE GENOMIC DNA]</scope>
    <source>
        <strain evidence="8 9">F</strain>
    </source>
</reference>
<dbReference type="SUPFAM" id="SSF46689">
    <property type="entry name" value="Homeodomain-like"/>
    <property type="match status" value="2"/>
</dbReference>
<evidence type="ECO:0000256" key="1">
    <source>
        <dbReference type="ARBA" id="ARBA00023015"/>
    </source>
</evidence>
<proteinExistence type="predicted"/>
<dbReference type="STRING" id="1149755.A0A2J6S7U5"/>
<evidence type="ECO:0000313" key="9">
    <source>
        <dbReference type="Proteomes" id="UP000235786"/>
    </source>
</evidence>
<keyword evidence="4" id="KW-0539">Nucleus</keyword>
<dbReference type="GO" id="GO:0001006">
    <property type="term" value="F:RNA polymerase III type 3 promoter sequence-specific DNA binding"/>
    <property type="evidence" value="ECO:0007669"/>
    <property type="project" value="TreeGrafter"/>
</dbReference>
<evidence type="ECO:0000256" key="4">
    <source>
        <dbReference type="ARBA" id="ARBA00023242"/>
    </source>
</evidence>
<dbReference type="GO" id="GO:0000978">
    <property type="term" value="F:RNA polymerase II cis-regulatory region sequence-specific DNA binding"/>
    <property type="evidence" value="ECO:0007669"/>
    <property type="project" value="TreeGrafter"/>
</dbReference>
<dbReference type="PROSITE" id="PS50090">
    <property type="entry name" value="MYB_LIKE"/>
    <property type="match status" value="3"/>
</dbReference>
<evidence type="ECO:0000256" key="2">
    <source>
        <dbReference type="ARBA" id="ARBA00023125"/>
    </source>
</evidence>
<dbReference type="PANTHER" id="PTHR46621">
    <property type="entry name" value="SNRNA-ACTIVATING PROTEIN COMPLEX SUBUNIT 4"/>
    <property type="match status" value="1"/>
</dbReference>
<accession>A0A2J6S7U5</accession>
<keyword evidence="2" id="KW-0238">DNA-binding</keyword>
<feature type="domain" description="Myb-like" evidence="6">
    <location>
        <begin position="1"/>
        <end position="51"/>
    </location>
</feature>
<evidence type="ECO:0000256" key="5">
    <source>
        <dbReference type="SAM" id="MobiDB-lite"/>
    </source>
</evidence>
<feature type="domain" description="HTH myb-type" evidence="7">
    <location>
        <begin position="1"/>
        <end position="49"/>
    </location>
</feature>
<dbReference type="Pfam" id="PF00249">
    <property type="entry name" value="Myb_DNA-binding"/>
    <property type="match status" value="1"/>
</dbReference>
<dbReference type="OrthoDB" id="2143914at2759"/>
<dbReference type="GO" id="GO:0019185">
    <property type="term" value="C:snRNA-activating protein complex"/>
    <property type="evidence" value="ECO:0007669"/>
    <property type="project" value="TreeGrafter"/>
</dbReference>
<dbReference type="GO" id="GO:0042796">
    <property type="term" value="P:snRNA transcription by RNA polymerase III"/>
    <property type="evidence" value="ECO:0007669"/>
    <property type="project" value="TreeGrafter"/>
</dbReference>
<feature type="domain" description="Myb-like" evidence="6">
    <location>
        <begin position="55"/>
        <end position="101"/>
    </location>
</feature>
<name>A0A2J6S7U5_HYAVF</name>
<dbReference type="Pfam" id="PF13921">
    <property type="entry name" value="Myb_DNA-bind_6"/>
    <property type="match status" value="1"/>
</dbReference>
<dbReference type="CDD" id="cd00167">
    <property type="entry name" value="SANT"/>
    <property type="match status" value="3"/>
</dbReference>
<dbReference type="PANTHER" id="PTHR46621:SF1">
    <property type="entry name" value="SNRNA-ACTIVATING PROTEIN COMPLEX SUBUNIT 4"/>
    <property type="match status" value="1"/>
</dbReference>
<evidence type="ECO:0000259" key="6">
    <source>
        <dbReference type="PROSITE" id="PS50090"/>
    </source>
</evidence>
<feature type="domain" description="Myb-like" evidence="6">
    <location>
        <begin position="102"/>
        <end position="148"/>
    </location>
</feature>
<dbReference type="Proteomes" id="UP000235786">
    <property type="component" value="Unassembled WGS sequence"/>
</dbReference>
<keyword evidence="9" id="KW-1185">Reference proteome</keyword>
<gene>
    <name evidence="8" type="ORF">L207DRAFT_629307</name>
</gene>